<keyword evidence="4" id="KW-0995">Kinetochore</keyword>
<dbReference type="SUPFAM" id="SSF56112">
    <property type="entry name" value="Protein kinase-like (PK-like)"/>
    <property type="match status" value="1"/>
</dbReference>
<evidence type="ECO:0000256" key="1">
    <source>
        <dbReference type="ARBA" id="ARBA00004629"/>
    </source>
</evidence>
<dbReference type="GO" id="GO:0000776">
    <property type="term" value="C:kinetochore"/>
    <property type="evidence" value="ECO:0007669"/>
    <property type="project" value="UniProtKB-KW"/>
</dbReference>
<evidence type="ECO:0000256" key="6">
    <source>
        <dbReference type="ARBA" id="ARBA00023328"/>
    </source>
</evidence>
<keyword evidence="2" id="KW-0158">Chromosome</keyword>
<dbReference type="SMART" id="SM00220">
    <property type="entry name" value="S_TKc"/>
    <property type="match status" value="1"/>
</dbReference>
<dbReference type="PANTHER" id="PTHR14030">
    <property type="entry name" value="MITOTIC CHECKPOINT SERINE/THREONINE-PROTEIN KINASE BUB1"/>
    <property type="match status" value="1"/>
</dbReference>
<feature type="region of interest" description="Disordered" evidence="8">
    <location>
        <begin position="531"/>
        <end position="556"/>
    </location>
</feature>
<dbReference type="GO" id="GO:0004674">
    <property type="term" value="F:protein serine/threonine kinase activity"/>
    <property type="evidence" value="ECO:0007669"/>
    <property type="project" value="UniProtKB-EC"/>
</dbReference>
<dbReference type="InterPro" id="IPR011009">
    <property type="entry name" value="Kinase-like_dom_sf"/>
</dbReference>
<evidence type="ECO:0000256" key="4">
    <source>
        <dbReference type="ARBA" id="ARBA00022838"/>
    </source>
</evidence>
<dbReference type="PROSITE" id="PS00107">
    <property type="entry name" value="PROTEIN_KINASE_ATP"/>
    <property type="match status" value="1"/>
</dbReference>
<evidence type="ECO:0000256" key="5">
    <source>
        <dbReference type="ARBA" id="ARBA00022840"/>
    </source>
</evidence>
<keyword evidence="5 7" id="KW-0067">ATP-binding</keyword>
<dbReference type="GO" id="GO:0051754">
    <property type="term" value="P:meiotic sister chromatid cohesion, centromeric"/>
    <property type="evidence" value="ECO:0007669"/>
    <property type="project" value="TreeGrafter"/>
</dbReference>
<dbReference type="PROSITE" id="PS00108">
    <property type="entry name" value="PROTEIN_KINASE_ST"/>
    <property type="match status" value="1"/>
</dbReference>
<keyword evidence="9" id="KW-0808">Transferase</keyword>
<name>A0A7R8H9R4_LEPSM</name>
<dbReference type="GO" id="GO:0007094">
    <property type="term" value="P:mitotic spindle assembly checkpoint signaling"/>
    <property type="evidence" value="ECO:0007669"/>
    <property type="project" value="InterPro"/>
</dbReference>
<feature type="compositionally biased region" description="Basic and acidic residues" evidence="8">
    <location>
        <begin position="72"/>
        <end position="91"/>
    </location>
</feature>
<evidence type="ECO:0000256" key="7">
    <source>
        <dbReference type="PROSITE-ProRule" id="PRU10141"/>
    </source>
</evidence>
<keyword evidence="10" id="KW-1185">Reference proteome</keyword>
<dbReference type="PANTHER" id="PTHR14030:SF4">
    <property type="entry name" value="BUB1 KINASE, ISOFORM A-RELATED"/>
    <property type="match status" value="1"/>
</dbReference>
<dbReference type="Proteomes" id="UP000675881">
    <property type="component" value="Chromosome 5"/>
</dbReference>
<evidence type="ECO:0000256" key="8">
    <source>
        <dbReference type="SAM" id="MobiDB-lite"/>
    </source>
</evidence>
<dbReference type="GO" id="GO:0005634">
    <property type="term" value="C:nucleus"/>
    <property type="evidence" value="ECO:0007669"/>
    <property type="project" value="TreeGrafter"/>
</dbReference>
<comment type="subcellular location">
    <subcellularLocation>
        <location evidence="1">Chromosome</location>
        <location evidence="1">Centromere</location>
        <location evidence="1">Kinetochore</location>
    </subcellularLocation>
</comment>
<feature type="compositionally biased region" description="Polar residues" evidence="8">
    <location>
        <begin position="315"/>
        <end position="325"/>
    </location>
</feature>
<dbReference type="InterPro" id="IPR017441">
    <property type="entry name" value="Protein_kinase_ATP_BS"/>
</dbReference>
<feature type="compositionally biased region" description="Basic and acidic residues" evidence="8">
    <location>
        <begin position="297"/>
        <end position="311"/>
    </location>
</feature>
<dbReference type="GO" id="GO:0005524">
    <property type="term" value="F:ATP binding"/>
    <property type="evidence" value="ECO:0007669"/>
    <property type="project" value="UniProtKB-UniRule"/>
</dbReference>
<dbReference type="Gene3D" id="1.25.40.430">
    <property type="match status" value="1"/>
</dbReference>
<dbReference type="OrthoDB" id="248495at2759"/>
<keyword evidence="6" id="KW-0137">Centromere</keyword>
<evidence type="ECO:0000313" key="10">
    <source>
        <dbReference type="Proteomes" id="UP000675881"/>
    </source>
</evidence>
<gene>
    <name evidence="9" type="ORF">LSAA_10670</name>
</gene>
<evidence type="ECO:0000313" key="9">
    <source>
        <dbReference type="EMBL" id="CAF2945524.1"/>
    </source>
</evidence>
<dbReference type="InterPro" id="IPR000719">
    <property type="entry name" value="Prot_kinase_dom"/>
</dbReference>
<dbReference type="InterPro" id="IPR015661">
    <property type="entry name" value="Bub1/Mad3"/>
</dbReference>
<dbReference type="Pfam" id="PF00069">
    <property type="entry name" value="Pkinase"/>
    <property type="match status" value="1"/>
</dbReference>
<feature type="compositionally biased region" description="Polar residues" evidence="8">
    <location>
        <begin position="585"/>
        <end position="608"/>
    </location>
</feature>
<evidence type="ECO:0000256" key="3">
    <source>
        <dbReference type="ARBA" id="ARBA00022741"/>
    </source>
</evidence>
<feature type="region of interest" description="Disordered" evidence="8">
    <location>
        <begin position="71"/>
        <end position="95"/>
    </location>
</feature>
<dbReference type="InterPro" id="IPR008271">
    <property type="entry name" value="Ser/Thr_kinase_AS"/>
</dbReference>
<proteinExistence type="predicted"/>
<dbReference type="AlphaFoldDB" id="A0A7R8H9R4"/>
<reference evidence="9" key="1">
    <citation type="submission" date="2021-02" db="EMBL/GenBank/DDBJ databases">
        <authorList>
            <person name="Bekaert M."/>
        </authorList>
    </citation>
    <scope>NUCLEOTIDE SEQUENCE</scope>
    <source>
        <strain evidence="9">IoA-00</strain>
    </source>
</reference>
<dbReference type="Gene3D" id="1.10.510.10">
    <property type="entry name" value="Transferase(Phosphotransferase) domain 1"/>
    <property type="match status" value="1"/>
</dbReference>
<accession>A0A7R8H9R4</accession>
<feature type="binding site" evidence="7">
    <location>
        <position position="827"/>
    </location>
    <ligand>
        <name>ATP</name>
        <dbReference type="ChEBI" id="CHEBI:30616"/>
    </ligand>
</feature>
<feature type="region of interest" description="Disordered" evidence="8">
    <location>
        <begin position="297"/>
        <end position="341"/>
    </location>
</feature>
<dbReference type="EMBL" id="HG994584">
    <property type="protein sequence ID" value="CAF2945524.1"/>
    <property type="molecule type" value="Genomic_DNA"/>
</dbReference>
<feature type="region of interest" description="Disordered" evidence="8">
    <location>
        <begin position="583"/>
        <end position="613"/>
    </location>
</feature>
<protein>
    <submittedName>
        <fullName evidence="9">BUB1</fullName>
        <ecNumber evidence="9">2.7.11.1</ecNumber>
    </submittedName>
</protein>
<keyword evidence="3 7" id="KW-0547">Nucleotide-binding</keyword>
<sequence>MDKICRIHFETIGLFYISWAKELEESGQAKRAEMVFQSALAKEFSPEENEFLSNERLQFETRVAKQVMDNLAKSEEEKPNPSSTEEREALSRLKGRGKKQVVGSLRVGLMYWRKMHLMPAQIFCHQVQVIMKNFPGTQSQNRENEIGPSKWTSSRIGKKSLAVPMNQISVKPKFEIHQDEDIQQPASTPCKIGGTALSTKKVEKESIVPVALFEPFDPSIKPMYCKHLIYQGVSEISFEELRAIPYLQNMKDDEMVRKIEEQKKSFENAIKLQEQQFNDKLCILQKEIFEIKGLGRTDNKSVSSDRSDSSKDNSGVTKMSNNENNPFPDGGADDTKSLLLGYDGSSKESSQLISNSPTVNTMNIMKNIWASPSNQSKVLSKESSFETYDDQVKEPKAKMTSFQVYEEGESQMIKKPTFEIFTDEEPISKPKENESRKLKKKEAAFEIFVDDQETETAQDNDLDVGESNNFVKPKMPPKPGFGANATMVVTSLEDFSKKAFVSSTPAFGKRFMPDDDENTLNVIQDLSTIMETSRENDYKSSSSSSSSASTTNGGLLSQFSHIQPHENVSSVADTGELKKAAPQFNFLSKGSNETTSYMADENSPVQTTKPPPPLHFLYKGSNETTGYMADVNSPVKTPKPPPSKRPCHKFAIKCPTDDEEDDDHFGGIMANYENDLKASFIMDRSAKADSMFQSTCDISTPNLEISNIGSGEDNFSPQADESVGELSDKFMGVMVQPTVYDLSNPFNEKVQRDILRSLKTPLTERHGFSYSEELMPKISSNSVVKIGKQFFGIKSFVGEGAFGKIFKAVRHNNKVNDTICEMNLIFKVQKPSREWEFYICSEVQKRSANYGSFMSIPRCYSFMNGSIFASEYLPASLLDILNTNSKKMADEIFAIFFIIQICELVQRLHDARIIHADIKPDNIMLREKPFLNQEAKSASEMFPRTENPCLQLIDFGRSIDMSLCKEGTSFTHVFKSKGACIPEMLSGNPWSYQIDYFGIAATAYCLKFGSYMKLVEKNGIFTHSGHYKRWWNINLWKEFYHEFLNIEDGSKLPNLKLWKSKFEDVLFNKNVANEFNSIFKEIEALNYNSF</sequence>
<dbReference type="EC" id="2.7.11.1" evidence="9"/>
<feature type="compositionally biased region" description="Low complexity" evidence="8">
    <location>
        <begin position="540"/>
        <end position="549"/>
    </location>
</feature>
<organism evidence="9 10">
    <name type="scientific">Lepeophtheirus salmonis</name>
    <name type="common">Salmon louse</name>
    <name type="synonym">Caligus salmonis</name>
    <dbReference type="NCBI Taxonomy" id="72036"/>
    <lineage>
        <taxon>Eukaryota</taxon>
        <taxon>Metazoa</taxon>
        <taxon>Ecdysozoa</taxon>
        <taxon>Arthropoda</taxon>
        <taxon>Crustacea</taxon>
        <taxon>Multicrustacea</taxon>
        <taxon>Hexanauplia</taxon>
        <taxon>Copepoda</taxon>
        <taxon>Siphonostomatoida</taxon>
        <taxon>Caligidae</taxon>
        <taxon>Lepeophtheirus</taxon>
    </lineage>
</organism>
<evidence type="ECO:0000256" key="2">
    <source>
        <dbReference type="ARBA" id="ARBA00022454"/>
    </source>
</evidence>
<dbReference type="PROSITE" id="PS50011">
    <property type="entry name" value="PROTEIN_KINASE_DOM"/>
    <property type="match status" value="1"/>
</dbReference>